<gene>
    <name evidence="2" type="ORF">SHERM_00815</name>
</gene>
<dbReference type="PANTHER" id="PTHR24559:SF444">
    <property type="entry name" value="REVERSE TRANSCRIPTASE DOMAIN-CONTAINING PROTEIN"/>
    <property type="match status" value="1"/>
</dbReference>
<accession>A0A9N7MJY6</accession>
<dbReference type="InterPro" id="IPR000477">
    <property type="entry name" value="RT_dom"/>
</dbReference>
<keyword evidence="3" id="KW-1185">Reference proteome</keyword>
<evidence type="ECO:0000259" key="1">
    <source>
        <dbReference type="Pfam" id="PF00078"/>
    </source>
</evidence>
<evidence type="ECO:0000313" key="3">
    <source>
        <dbReference type="Proteomes" id="UP001153555"/>
    </source>
</evidence>
<sequence length="228" mass="26759">VEGKWRMCIDFRDMNKACPQDLYPLPKIDQFVDSTAGCELLRLMDVLQGYHQIPLAREDRKRVSFVTSRETYCYVVMPFGLKNAGATYQRLVEKIFKKQLGRNMEVYVDDMLVKSKEAMDYVRDLRKILNAEEVWDENSRADLLSKIAQSLVNSKSRSVTLLHLEQSVVEAEIVEIEEVEDWRAPILRELKEKAMEVVRRFFEHEGILYKRSYAGPHLRCVTKEEGRY</sequence>
<comment type="caution">
    <text evidence="2">The sequence shown here is derived from an EMBL/GenBank/DDBJ whole genome shotgun (WGS) entry which is preliminary data.</text>
</comment>
<organism evidence="2 3">
    <name type="scientific">Striga hermonthica</name>
    <name type="common">Purple witchweed</name>
    <name type="synonym">Buchnera hermonthica</name>
    <dbReference type="NCBI Taxonomy" id="68872"/>
    <lineage>
        <taxon>Eukaryota</taxon>
        <taxon>Viridiplantae</taxon>
        <taxon>Streptophyta</taxon>
        <taxon>Embryophyta</taxon>
        <taxon>Tracheophyta</taxon>
        <taxon>Spermatophyta</taxon>
        <taxon>Magnoliopsida</taxon>
        <taxon>eudicotyledons</taxon>
        <taxon>Gunneridae</taxon>
        <taxon>Pentapetalae</taxon>
        <taxon>asterids</taxon>
        <taxon>lamiids</taxon>
        <taxon>Lamiales</taxon>
        <taxon>Orobanchaceae</taxon>
        <taxon>Buchnereae</taxon>
        <taxon>Striga</taxon>
    </lineage>
</organism>
<feature type="domain" description="Reverse transcriptase" evidence="1">
    <location>
        <begin position="3"/>
        <end position="130"/>
    </location>
</feature>
<dbReference type="Pfam" id="PF00078">
    <property type="entry name" value="RVT_1"/>
    <property type="match status" value="1"/>
</dbReference>
<dbReference type="Gene3D" id="3.10.10.10">
    <property type="entry name" value="HIV Type 1 Reverse Transcriptase, subunit A, domain 1"/>
    <property type="match status" value="1"/>
</dbReference>
<dbReference type="InterPro" id="IPR043128">
    <property type="entry name" value="Rev_trsase/Diguanyl_cyclase"/>
</dbReference>
<reference evidence="2" key="1">
    <citation type="submission" date="2019-12" db="EMBL/GenBank/DDBJ databases">
        <authorList>
            <person name="Scholes J."/>
        </authorList>
    </citation>
    <scope>NUCLEOTIDE SEQUENCE</scope>
</reference>
<dbReference type="PANTHER" id="PTHR24559">
    <property type="entry name" value="TRANSPOSON TY3-I GAG-POL POLYPROTEIN"/>
    <property type="match status" value="1"/>
</dbReference>
<dbReference type="EMBL" id="CACSLK010000214">
    <property type="protein sequence ID" value="CAA0805907.1"/>
    <property type="molecule type" value="Genomic_DNA"/>
</dbReference>
<dbReference type="Gene3D" id="3.30.70.270">
    <property type="match status" value="1"/>
</dbReference>
<protein>
    <recommendedName>
        <fullName evidence="1">Reverse transcriptase domain-containing protein</fullName>
    </recommendedName>
</protein>
<name>A0A9N7MJY6_STRHE</name>
<dbReference type="OrthoDB" id="1405932at2759"/>
<proteinExistence type="predicted"/>
<dbReference type="CDD" id="cd01647">
    <property type="entry name" value="RT_LTR"/>
    <property type="match status" value="1"/>
</dbReference>
<feature type="non-terminal residue" evidence="2">
    <location>
        <position position="1"/>
    </location>
</feature>
<dbReference type="InterPro" id="IPR053134">
    <property type="entry name" value="RNA-dir_DNA_polymerase"/>
</dbReference>
<feature type="non-terminal residue" evidence="2">
    <location>
        <position position="228"/>
    </location>
</feature>
<dbReference type="Proteomes" id="UP001153555">
    <property type="component" value="Unassembled WGS sequence"/>
</dbReference>
<evidence type="ECO:0000313" key="2">
    <source>
        <dbReference type="EMBL" id="CAA0805907.1"/>
    </source>
</evidence>
<dbReference type="InterPro" id="IPR043502">
    <property type="entry name" value="DNA/RNA_pol_sf"/>
</dbReference>
<dbReference type="SUPFAM" id="SSF56672">
    <property type="entry name" value="DNA/RNA polymerases"/>
    <property type="match status" value="1"/>
</dbReference>
<dbReference type="AlphaFoldDB" id="A0A9N7MJY6"/>